<accession>A0ABV5ZCU7</accession>
<dbReference type="InterPro" id="IPR058625">
    <property type="entry name" value="MdtA-like_BSH"/>
</dbReference>
<feature type="transmembrane region" description="Helical" evidence="3">
    <location>
        <begin position="14"/>
        <end position="31"/>
    </location>
</feature>
<dbReference type="Pfam" id="PF25917">
    <property type="entry name" value="BSH_RND"/>
    <property type="match status" value="1"/>
</dbReference>
<evidence type="ECO:0000256" key="2">
    <source>
        <dbReference type="SAM" id="Coils"/>
    </source>
</evidence>
<comment type="similarity">
    <text evidence="1">Belongs to the membrane fusion protein (MFP) (TC 8.A.1) family.</text>
</comment>
<sequence length="416" mass="46309">MGASWRLSDWGRKAVLPVLVIALALAAFYWLKQSKTKPPARPIQEKVWPVQSMRLQSGKYPAESDLFGAVETPAYSTLSAASSSEVVEVLALEGDSVRQGQPLIKLDERDLQLQLQQRQAELAELDARIEQEYNRHQNDLSALEREQQLVKLAQQSVERQQQLASSKVSAQVNLDEAKRALHQQQLSLLSRRQNIADHPARLAQLKAQHSRLRAQLQQTELDLARTTITAPFAGRIAKVNVSQGERVSPGTALVSLYPRDRLEVRALIADKLLAQLQPLLQQGISIEAELNSEQSKLPLLRLASELNPSRGGVDAFFALPGDTQLELGRRLQLTLKLPPRQDSFAVPPQALYANSRVFIIEDSRLKGVEVRVLGEWRHPSGQRWPLVIAPELQAGQLLLTTALANAMTGLKVRVQE</sequence>
<feature type="domain" description="Multidrug resistance protein MdtA-like barrel-sandwich hybrid" evidence="4">
    <location>
        <begin position="86"/>
        <end position="252"/>
    </location>
</feature>
<name>A0ABV5ZCU7_9GAMM</name>
<dbReference type="RefSeq" id="WP_035461936.1">
    <property type="nucleotide sequence ID" value="NZ_JBHLZN010000004.1"/>
</dbReference>
<dbReference type="PANTHER" id="PTHR30469:SF15">
    <property type="entry name" value="HLYD FAMILY OF SECRETION PROTEINS"/>
    <property type="match status" value="1"/>
</dbReference>
<comment type="caution">
    <text evidence="5">The sequence shown here is derived from an EMBL/GenBank/DDBJ whole genome shotgun (WGS) entry which is preliminary data.</text>
</comment>
<dbReference type="EMBL" id="JBHLZN010000004">
    <property type="protein sequence ID" value="MFB9887102.1"/>
    <property type="molecule type" value="Genomic_DNA"/>
</dbReference>
<dbReference type="PANTHER" id="PTHR30469">
    <property type="entry name" value="MULTIDRUG RESISTANCE PROTEIN MDTA"/>
    <property type="match status" value="1"/>
</dbReference>
<protein>
    <submittedName>
        <fullName evidence="5">Efflux RND transporter periplasmic adaptor subunit</fullName>
    </submittedName>
</protein>
<evidence type="ECO:0000313" key="6">
    <source>
        <dbReference type="Proteomes" id="UP001589628"/>
    </source>
</evidence>
<feature type="coiled-coil region" evidence="2">
    <location>
        <begin position="108"/>
        <end position="163"/>
    </location>
</feature>
<evidence type="ECO:0000313" key="5">
    <source>
        <dbReference type="EMBL" id="MFB9887102.1"/>
    </source>
</evidence>
<dbReference type="Gene3D" id="2.40.50.100">
    <property type="match status" value="1"/>
</dbReference>
<reference evidence="5 6" key="1">
    <citation type="submission" date="2024-09" db="EMBL/GenBank/DDBJ databases">
        <authorList>
            <person name="Sun Q."/>
            <person name="Mori K."/>
        </authorList>
    </citation>
    <scope>NUCLEOTIDE SEQUENCE [LARGE SCALE GENOMIC DNA]</scope>
    <source>
        <strain evidence="5 6">ATCC 51285</strain>
    </source>
</reference>
<gene>
    <name evidence="5" type="ORF">ACFFLH_11850</name>
</gene>
<organism evidence="5 6">
    <name type="scientific">Balneatrix alpica</name>
    <dbReference type="NCBI Taxonomy" id="75684"/>
    <lineage>
        <taxon>Bacteria</taxon>
        <taxon>Pseudomonadati</taxon>
        <taxon>Pseudomonadota</taxon>
        <taxon>Gammaproteobacteria</taxon>
        <taxon>Oceanospirillales</taxon>
        <taxon>Balneatrichaceae</taxon>
        <taxon>Balneatrix</taxon>
    </lineage>
</organism>
<dbReference type="SUPFAM" id="SSF111369">
    <property type="entry name" value="HlyD-like secretion proteins"/>
    <property type="match status" value="1"/>
</dbReference>
<keyword evidence="3" id="KW-0472">Membrane</keyword>
<evidence type="ECO:0000256" key="3">
    <source>
        <dbReference type="SAM" id="Phobius"/>
    </source>
</evidence>
<keyword evidence="6" id="KW-1185">Reference proteome</keyword>
<keyword evidence="3" id="KW-1133">Transmembrane helix</keyword>
<keyword evidence="2" id="KW-0175">Coiled coil</keyword>
<dbReference type="Proteomes" id="UP001589628">
    <property type="component" value="Unassembled WGS sequence"/>
</dbReference>
<proteinExistence type="inferred from homology"/>
<dbReference type="Gene3D" id="1.10.287.470">
    <property type="entry name" value="Helix hairpin bin"/>
    <property type="match status" value="1"/>
</dbReference>
<evidence type="ECO:0000256" key="1">
    <source>
        <dbReference type="ARBA" id="ARBA00009477"/>
    </source>
</evidence>
<dbReference type="Gene3D" id="2.40.30.170">
    <property type="match status" value="1"/>
</dbReference>
<evidence type="ECO:0000259" key="4">
    <source>
        <dbReference type="Pfam" id="PF25917"/>
    </source>
</evidence>
<keyword evidence="3" id="KW-0812">Transmembrane</keyword>